<dbReference type="AlphaFoldDB" id="A0A084VWE5"/>
<dbReference type="VEuPathDB" id="VectorBase:ASIC009971"/>
<feature type="region of interest" description="Disordered" evidence="1">
    <location>
        <begin position="1"/>
        <end position="27"/>
    </location>
</feature>
<feature type="region of interest" description="Disordered" evidence="1">
    <location>
        <begin position="42"/>
        <end position="63"/>
    </location>
</feature>
<keyword evidence="4" id="KW-1185">Reference proteome</keyword>
<evidence type="ECO:0000313" key="2">
    <source>
        <dbReference type="EMBL" id="KFB42289.1"/>
    </source>
</evidence>
<protein>
    <submittedName>
        <fullName evidence="2 3">Uncharacterized protein</fullName>
    </submittedName>
</protein>
<dbReference type="EMBL" id="KE525174">
    <property type="protein sequence ID" value="KFB42289.1"/>
    <property type="molecule type" value="Genomic_DNA"/>
</dbReference>
<proteinExistence type="predicted"/>
<feature type="compositionally biased region" description="Basic and acidic residues" evidence="1">
    <location>
        <begin position="52"/>
        <end position="63"/>
    </location>
</feature>
<sequence length="63" mass="6830">MADHGVGSQKDKRCDNDGTSENVTEQDATELVEVKVVSAAFPIPGQPSSLDGRCDRWNRKARG</sequence>
<evidence type="ECO:0000313" key="3">
    <source>
        <dbReference type="EnsemblMetazoa" id="ASIC009971-PA"/>
    </source>
</evidence>
<organism evidence="2">
    <name type="scientific">Anopheles sinensis</name>
    <name type="common">Mosquito</name>
    <dbReference type="NCBI Taxonomy" id="74873"/>
    <lineage>
        <taxon>Eukaryota</taxon>
        <taxon>Metazoa</taxon>
        <taxon>Ecdysozoa</taxon>
        <taxon>Arthropoda</taxon>
        <taxon>Hexapoda</taxon>
        <taxon>Insecta</taxon>
        <taxon>Pterygota</taxon>
        <taxon>Neoptera</taxon>
        <taxon>Endopterygota</taxon>
        <taxon>Diptera</taxon>
        <taxon>Nematocera</taxon>
        <taxon>Culicoidea</taxon>
        <taxon>Culicidae</taxon>
        <taxon>Anophelinae</taxon>
        <taxon>Anopheles</taxon>
    </lineage>
</organism>
<dbReference type="Proteomes" id="UP000030765">
    <property type="component" value="Unassembled WGS sequence"/>
</dbReference>
<evidence type="ECO:0000313" key="4">
    <source>
        <dbReference type="Proteomes" id="UP000030765"/>
    </source>
</evidence>
<gene>
    <name evidence="2" type="ORF">ZHAS_00009971</name>
</gene>
<feature type="compositionally biased region" description="Basic and acidic residues" evidence="1">
    <location>
        <begin position="1"/>
        <end position="16"/>
    </location>
</feature>
<dbReference type="EnsemblMetazoa" id="ASIC009971-RA">
    <property type="protein sequence ID" value="ASIC009971-PA"/>
    <property type="gene ID" value="ASIC009971"/>
</dbReference>
<reference evidence="2 4" key="1">
    <citation type="journal article" date="2014" name="BMC Genomics">
        <title>Genome sequence of Anopheles sinensis provides insight into genetics basis of mosquito competence for malaria parasites.</title>
        <authorList>
            <person name="Zhou D."/>
            <person name="Zhang D."/>
            <person name="Ding G."/>
            <person name="Shi L."/>
            <person name="Hou Q."/>
            <person name="Ye Y."/>
            <person name="Xu Y."/>
            <person name="Zhou H."/>
            <person name="Xiong C."/>
            <person name="Li S."/>
            <person name="Yu J."/>
            <person name="Hong S."/>
            <person name="Yu X."/>
            <person name="Zou P."/>
            <person name="Chen C."/>
            <person name="Chang X."/>
            <person name="Wang W."/>
            <person name="Lv Y."/>
            <person name="Sun Y."/>
            <person name="Ma L."/>
            <person name="Shen B."/>
            <person name="Zhu C."/>
        </authorList>
    </citation>
    <scope>NUCLEOTIDE SEQUENCE [LARGE SCALE GENOMIC DNA]</scope>
</reference>
<dbReference type="EMBL" id="ATLV01017581">
    <property type="status" value="NOT_ANNOTATED_CDS"/>
    <property type="molecule type" value="Genomic_DNA"/>
</dbReference>
<feature type="compositionally biased region" description="Polar residues" evidence="1">
    <location>
        <begin position="17"/>
        <end position="26"/>
    </location>
</feature>
<accession>A0A084VWE5</accession>
<name>A0A084VWE5_ANOSI</name>
<evidence type="ECO:0000256" key="1">
    <source>
        <dbReference type="SAM" id="MobiDB-lite"/>
    </source>
</evidence>
<reference evidence="3" key="2">
    <citation type="submission" date="2020-05" db="UniProtKB">
        <authorList>
            <consortium name="EnsemblMetazoa"/>
        </authorList>
    </citation>
    <scope>IDENTIFICATION</scope>
</reference>